<dbReference type="Proteomes" id="UP000541558">
    <property type="component" value="Unassembled WGS sequence"/>
</dbReference>
<gene>
    <name evidence="1" type="ORF">D9611_014696</name>
</gene>
<keyword evidence="2" id="KW-1185">Reference proteome</keyword>
<proteinExistence type="predicted"/>
<evidence type="ECO:0000313" key="2">
    <source>
        <dbReference type="Proteomes" id="UP000541558"/>
    </source>
</evidence>
<dbReference type="EMBL" id="JAACJK010000182">
    <property type="protein sequence ID" value="KAF5318269.1"/>
    <property type="molecule type" value="Genomic_DNA"/>
</dbReference>
<protein>
    <submittedName>
        <fullName evidence="1">Uncharacterized protein</fullName>
    </submittedName>
</protein>
<evidence type="ECO:0000313" key="1">
    <source>
        <dbReference type="EMBL" id="KAF5318269.1"/>
    </source>
</evidence>
<dbReference type="InterPro" id="IPR016024">
    <property type="entry name" value="ARM-type_fold"/>
</dbReference>
<name>A0A8H5EZM1_9AGAR</name>
<accession>A0A8H5EZM1</accession>
<dbReference type="Gene3D" id="1.25.10.10">
    <property type="entry name" value="Leucine-rich Repeat Variant"/>
    <property type="match status" value="1"/>
</dbReference>
<comment type="caution">
    <text evidence="1">The sequence shown here is derived from an EMBL/GenBank/DDBJ whole genome shotgun (WGS) entry which is preliminary data.</text>
</comment>
<dbReference type="InterPro" id="IPR011989">
    <property type="entry name" value="ARM-like"/>
</dbReference>
<organism evidence="1 2">
    <name type="scientific">Ephemerocybe angulata</name>
    <dbReference type="NCBI Taxonomy" id="980116"/>
    <lineage>
        <taxon>Eukaryota</taxon>
        <taxon>Fungi</taxon>
        <taxon>Dikarya</taxon>
        <taxon>Basidiomycota</taxon>
        <taxon>Agaricomycotina</taxon>
        <taxon>Agaricomycetes</taxon>
        <taxon>Agaricomycetidae</taxon>
        <taxon>Agaricales</taxon>
        <taxon>Agaricineae</taxon>
        <taxon>Psathyrellaceae</taxon>
        <taxon>Ephemerocybe</taxon>
    </lineage>
</organism>
<sequence length="277" mass="30520">MMEAVVPQEITAELTQILSNLVLGDNEIRANAEKAVNDRLARTPELYLLALAQFAIAADTEVFSSADCSFAPRPCSHTTTPRNHDYLSTPQTLTTLERLLLHSLSHEPLPSVRKKSVDTICDVTKQRMVRGRLWHALQAQTFTMTPQEREGTTGEPAQLAQSLSLMHPILETIHTLPQSLSSPPPPPTLPSQTWRTSPFLSALTPLCSTDPSGFAPHLPALLIFEAKPGMVRKVVGWMESCVRRPFSAHRDLEAISELQQVCYDGYATTTSTTAVPE</sequence>
<dbReference type="SUPFAM" id="SSF48371">
    <property type="entry name" value="ARM repeat"/>
    <property type="match status" value="1"/>
</dbReference>
<dbReference type="OrthoDB" id="543373at2759"/>
<reference evidence="1 2" key="1">
    <citation type="journal article" date="2020" name="ISME J.">
        <title>Uncovering the hidden diversity of litter-decomposition mechanisms in mushroom-forming fungi.</title>
        <authorList>
            <person name="Floudas D."/>
            <person name="Bentzer J."/>
            <person name="Ahren D."/>
            <person name="Johansson T."/>
            <person name="Persson P."/>
            <person name="Tunlid A."/>
        </authorList>
    </citation>
    <scope>NUCLEOTIDE SEQUENCE [LARGE SCALE GENOMIC DNA]</scope>
    <source>
        <strain evidence="1 2">CBS 175.51</strain>
    </source>
</reference>
<dbReference type="AlphaFoldDB" id="A0A8H5EZM1"/>